<reference evidence="1 2" key="1">
    <citation type="submission" date="2019-06" db="EMBL/GenBank/DDBJ databases">
        <title>Genome of Methylobacterium sp. 17Sr1-39.</title>
        <authorList>
            <person name="Seo T."/>
        </authorList>
    </citation>
    <scope>NUCLEOTIDE SEQUENCE [LARGE SCALE GENOMIC DNA]</scope>
    <source>
        <strain evidence="1 2">17Sr1-39</strain>
    </source>
</reference>
<evidence type="ECO:0008006" key="3">
    <source>
        <dbReference type="Google" id="ProtNLM"/>
    </source>
</evidence>
<gene>
    <name evidence="1" type="ORF">FF100_30230</name>
</gene>
<dbReference type="Gene3D" id="3.40.190.10">
    <property type="entry name" value="Periplasmic binding protein-like II"/>
    <property type="match status" value="1"/>
</dbReference>
<evidence type="ECO:0000313" key="1">
    <source>
        <dbReference type="EMBL" id="TNC08185.1"/>
    </source>
</evidence>
<evidence type="ECO:0000313" key="2">
    <source>
        <dbReference type="Proteomes" id="UP000305267"/>
    </source>
</evidence>
<dbReference type="Proteomes" id="UP000305267">
    <property type="component" value="Unassembled WGS sequence"/>
</dbReference>
<accession>A0A5C4LA29</accession>
<proteinExistence type="predicted"/>
<dbReference type="SUPFAM" id="SSF53850">
    <property type="entry name" value="Periplasmic binding protein-like II"/>
    <property type="match status" value="1"/>
</dbReference>
<dbReference type="RefSeq" id="WP_139039663.1">
    <property type="nucleotide sequence ID" value="NZ_VDDA01000026.1"/>
</dbReference>
<sequence length="89" mass="9485">MNRRDLLVAGGASLATLRLGAGPALAQQSGVIRVLLEDAPNTFDPAGTGYNTPAVNVTWNVYDRLVTFGIKPIEGEDGAFTYDYDRIVG</sequence>
<organism evidence="1 2">
    <name type="scientific">Methylobacterium terricola</name>
    <dbReference type="NCBI Taxonomy" id="2583531"/>
    <lineage>
        <taxon>Bacteria</taxon>
        <taxon>Pseudomonadati</taxon>
        <taxon>Pseudomonadota</taxon>
        <taxon>Alphaproteobacteria</taxon>
        <taxon>Hyphomicrobiales</taxon>
        <taxon>Methylobacteriaceae</taxon>
        <taxon>Methylobacterium</taxon>
    </lineage>
</organism>
<name>A0A5C4LA29_9HYPH</name>
<comment type="caution">
    <text evidence="1">The sequence shown here is derived from an EMBL/GenBank/DDBJ whole genome shotgun (WGS) entry which is preliminary data.</text>
</comment>
<keyword evidence="2" id="KW-1185">Reference proteome</keyword>
<dbReference type="EMBL" id="VDDA01000026">
    <property type="protein sequence ID" value="TNC08185.1"/>
    <property type="molecule type" value="Genomic_DNA"/>
</dbReference>
<dbReference type="AlphaFoldDB" id="A0A5C4LA29"/>
<protein>
    <recommendedName>
        <fullName evidence="3">Peptide/nickel transport system substrate-binding protein</fullName>
    </recommendedName>
</protein>